<dbReference type="SUPFAM" id="SSF53901">
    <property type="entry name" value="Thiolase-like"/>
    <property type="match status" value="1"/>
</dbReference>
<dbReference type="SUPFAM" id="SSF52151">
    <property type="entry name" value="FabD/lysophospholipase-like"/>
    <property type="match status" value="1"/>
</dbReference>
<dbReference type="AlphaFoldDB" id="A0A370U121"/>
<dbReference type="InterPro" id="IPR016035">
    <property type="entry name" value="Acyl_Trfase/lysoPLipase"/>
</dbReference>
<dbReference type="PANTHER" id="PTHR43775:SF37">
    <property type="entry name" value="SI:DKEY-61P9.11"/>
    <property type="match status" value="1"/>
</dbReference>
<dbReference type="OrthoDB" id="3559939at2759"/>
<organism evidence="4 5">
    <name type="scientific">Venustampulla echinocandica</name>
    <dbReference type="NCBI Taxonomy" id="2656787"/>
    <lineage>
        <taxon>Eukaryota</taxon>
        <taxon>Fungi</taxon>
        <taxon>Dikarya</taxon>
        <taxon>Ascomycota</taxon>
        <taxon>Pezizomycotina</taxon>
        <taxon>Leotiomycetes</taxon>
        <taxon>Helotiales</taxon>
        <taxon>Pleuroascaceae</taxon>
        <taxon>Venustampulla</taxon>
    </lineage>
</organism>
<dbReference type="GO" id="GO:0044550">
    <property type="term" value="P:secondary metabolite biosynthetic process"/>
    <property type="evidence" value="ECO:0007669"/>
    <property type="project" value="TreeGrafter"/>
</dbReference>
<evidence type="ECO:0000256" key="2">
    <source>
        <dbReference type="ARBA" id="ARBA00022553"/>
    </source>
</evidence>
<dbReference type="STRING" id="2656787.A0A370U121"/>
<dbReference type="GeneID" id="43594295"/>
<dbReference type="EMBL" id="NPIC01000001">
    <property type="protein sequence ID" value="RDL41467.1"/>
    <property type="molecule type" value="Genomic_DNA"/>
</dbReference>
<proteinExistence type="predicted"/>
<evidence type="ECO:0000313" key="5">
    <source>
        <dbReference type="Proteomes" id="UP000254866"/>
    </source>
</evidence>
<dbReference type="InterPro" id="IPR032821">
    <property type="entry name" value="PKS_assoc"/>
</dbReference>
<dbReference type="InterPro" id="IPR050091">
    <property type="entry name" value="PKS_NRPS_Biosynth_Enz"/>
</dbReference>
<dbReference type="InterPro" id="IPR001227">
    <property type="entry name" value="Ac_transferase_dom_sf"/>
</dbReference>
<keyword evidence="2" id="KW-0597">Phosphoprotein</keyword>
<comment type="caution">
    <text evidence="4">The sequence shown here is derived from an EMBL/GenBank/DDBJ whole genome shotgun (WGS) entry which is preliminary data.</text>
</comment>
<dbReference type="PANTHER" id="PTHR43775">
    <property type="entry name" value="FATTY ACID SYNTHASE"/>
    <property type="match status" value="1"/>
</dbReference>
<gene>
    <name evidence="4" type="ORF">BP5553_01446</name>
</gene>
<dbReference type="Proteomes" id="UP000254866">
    <property type="component" value="Unassembled WGS sequence"/>
</dbReference>
<dbReference type="InterPro" id="IPR016039">
    <property type="entry name" value="Thiolase-like"/>
</dbReference>
<feature type="domain" description="Polyketide synthase C-terminal extension" evidence="3">
    <location>
        <begin position="21"/>
        <end position="111"/>
    </location>
</feature>
<evidence type="ECO:0000259" key="3">
    <source>
        <dbReference type="Pfam" id="PF16197"/>
    </source>
</evidence>
<dbReference type="Pfam" id="PF16197">
    <property type="entry name" value="KAsynt_C_assoc"/>
    <property type="match status" value="1"/>
</dbReference>
<dbReference type="Gene3D" id="3.40.366.10">
    <property type="entry name" value="Malonyl-Coenzyme A Acyl Carrier Protein, domain 2"/>
    <property type="match status" value="1"/>
</dbReference>
<reference evidence="4 5" key="1">
    <citation type="journal article" date="2018" name="IMA Fungus">
        <title>IMA Genome-F 9: Draft genome sequence of Annulohypoxylon stygium, Aspergillus mulundensis, Berkeleyomyces basicola (syn. Thielaviopsis basicola), Ceratocystis smalleyi, two Cercospora beticola strains, Coleophoma cylindrospora, Fusarium fracticaudum, Phialophora cf. hyalina, and Morchella septimelata.</title>
        <authorList>
            <person name="Wingfield B.D."/>
            <person name="Bills G.F."/>
            <person name="Dong Y."/>
            <person name="Huang W."/>
            <person name="Nel W.J."/>
            <person name="Swalarsk-Parry B.S."/>
            <person name="Vaghefi N."/>
            <person name="Wilken P.M."/>
            <person name="An Z."/>
            <person name="de Beer Z.W."/>
            <person name="De Vos L."/>
            <person name="Chen L."/>
            <person name="Duong T.A."/>
            <person name="Gao Y."/>
            <person name="Hammerbacher A."/>
            <person name="Kikkert J.R."/>
            <person name="Li Y."/>
            <person name="Li H."/>
            <person name="Li K."/>
            <person name="Li Q."/>
            <person name="Liu X."/>
            <person name="Ma X."/>
            <person name="Naidoo K."/>
            <person name="Pethybridge S.J."/>
            <person name="Sun J."/>
            <person name="Steenkamp E.T."/>
            <person name="van der Nest M.A."/>
            <person name="van Wyk S."/>
            <person name="Wingfield M.J."/>
            <person name="Xiong C."/>
            <person name="Yue Q."/>
            <person name="Zhang X."/>
        </authorList>
    </citation>
    <scope>NUCLEOTIDE SEQUENCE [LARGE SCALE GENOMIC DNA]</scope>
    <source>
        <strain evidence="4 5">BP 5553</strain>
    </source>
</reference>
<dbReference type="Gene3D" id="3.40.47.10">
    <property type="match status" value="1"/>
</dbReference>
<dbReference type="GO" id="GO:0006633">
    <property type="term" value="P:fatty acid biosynthetic process"/>
    <property type="evidence" value="ECO:0007669"/>
    <property type="project" value="TreeGrafter"/>
</dbReference>
<keyword evidence="5" id="KW-1185">Reference proteome</keyword>
<evidence type="ECO:0000256" key="1">
    <source>
        <dbReference type="ARBA" id="ARBA00022450"/>
    </source>
</evidence>
<accession>A0A370U121</accession>
<name>A0A370U121_9HELO</name>
<dbReference type="GO" id="GO:0004312">
    <property type="term" value="F:fatty acid synthase activity"/>
    <property type="evidence" value="ECO:0007669"/>
    <property type="project" value="TreeGrafter"/>
</dbReference>
<keyword evidence="1" id="KW-0596">Phosphopantetheine</keyword>
<sequence>MKMVLALEKYTIPPHMLFITPNPKIPWETAKLSVAMAASPWPASARERVRVNSFSISGANAHLIMDSAASFNVGGSTTPRATASCPELLVFFSPSPESLRRTTKNYKMYIDTTHLPYRSFAVIDGTDSMEFPSPTKSGASPLLIWVFTGQGAQWAGTGQELFGNYSSYCDDIRAMDAVLANCPHPPAWNIEGRRIA</sequence>
<evidence type="ECO:0000313" key="4">
    <source>
        <dbReference type="EMBL" id="RDL41467.1"/>
    </source>
</evidence>
<dbReference type="RefSeq" id="XP_031874123.1">
    <property type="nucleotide sequence ID" value="XM_032010069.1"/>
</dbReference>
<protein>
    <recommendedName>
        <fullName evidence="3">Polyketide synthase C-terminal extension domain-containing protein</fullName>
    </recommendedName>
</protein>